<comment type="caution">
    <text evidence="4">The sequence shown here is derived from an EMBL/GenBank/DDBJ whole genome shotgun (WGS) entry which is preliminary data.</text>
</comment>
<dbReference type="SUPFAM" id="SSF48452">
    <property type="entry name" value="TPR-like"/>
    <property type="match status" value="1"/>
</dbReference>
<gene>
    <name evidence="4" type="ORF">E6O75_ATG11018</name>
</gene>
<dbReference type="STRING" id="86259.A0A4Z1PJX4"/>
<dbReference type="OrthoDB" id="9984275at2759"/>
<dbReference type="GO" id="GO:0031201">
    <property type="term" value="C:SNARE complex"/>
    <property type="evidence" value="ECO:0007669"/>
    <property type="project" value="TreeGrafter"/>
</dbReference>
<protein>
    <submittedName>
        <fullName evidence="4">Alpha-soluble NSF attachment protein</fullName>
    </submittedName>
</protein>
<dbReference type="Pfam" id="PF14938">
    <property type="entry name" value="SNAP"/>
    <property type="match status" value="1"/>
</dbReference>
<dbReference type="InterPro" id="IPR011990">
    <property type="entry name" value="TPR-like_helical_dom_sf"/>
</dbReference>
<organism evidence="4 5">
    <name type="scientific">Venturia nashicola</name>
    <dbReference type="NCBI Taxonomy" id="86259"/>
    <lineage>
        <taxon>Eukaryota</taxon>
        <taxon>Fungi</taxon>
        <taxon>Dikarya</taxon>
        <taxon>Ascomycota</taxon>
        <taxon>Pezizomycotina</taxon>
        <taxon>Dothideomycetes</taxon>
        <taxon>Pleosporomycetidae</taxon>
        <taxon>Venturiales</taxon>
        <taxon>Venturiaceae</taxon>
        <taxon>Venturia</taxon>
    </lineage>
</organism>
<accession>A0A4Z1PJX4</accession>
<evidence type="ECO:0000256" key="3">
    <source>
        <dbReference type="ARBA" id="ARBA00022927"/>
    </source>
</evidence>
<comment type="similarity">
    <text evidence="1">Belongs to the SNAP family.</text>
</comment>
<dbReference type="GO" id="GO:0005774">
    <property type="term" value="C:vacuolar membrane"/>
    <property type="evidence" value="ECO:0007669"/>
    <property type="project" value="TreeGrafter"/>
</dbReference>
<dbReference type="GO" id="GO:0005483">
    <property type="term" value="F:soluble NSF attachment protein activity"/>
    <property type="evidence" value="ECO:0007669"/>
    <property type="project" value="TreeGrafter"/>
</dbReference>
<proteinExistence type="inferred from homology"/>
<keyword evidence="5" id="KW-1185">Reference proteome</keyword>
<evidence type="ECO:0000313" key="5">
    <source>
        <dbReference type="Proteomes" id="UP000298493"/>
    </source>
</evidence>
<dbReference type="GO" id="GO:0019905">
    <property type="term" value="F:syntaxin binding"/>
    <property type="evidence" value="ECO:0007669"/>
    <property type="project" value="TreeGrafter"/>
</dbReference>
<dbReference type="GO" id="GO:0006886">
    <property type="term" value="P:intracellular protein transport"/>
    <property type="evidence" value="ECO:0007669"/>
    <property type="project" value="InterPro"/>
</dbReference>
<evidence type="ECO:0000313" key="4">
    <source>
        <dbReference type="EMBL" id="TID22224.1"/>
    </source>
</evidence>
<name>A0A4Z1PJX4_9PEZI</name>
<dbReference type="EMBL" id="SNSC02000008">
    <property type="protein sequence ID" value="TID22224.1"/>
    <property type="molecule type" value="Genomic_DNA"/>
</dbReference>
<dbReference type="PANTHER" id="PTHR13768">
    <property type="entry name" value="SOLUBLE NSF ATTACHMENT PROTEIN SNAP"/>
    <property type="match status" value="1"/>
</dbReference>
<keyword evidence="2" id="KW-0813">Transport</keyword>
<dbReference type="Gene3D" id="1.25.40.10">
    <property type="entry name" value="Tetratricopeptide repeat domain"/>
    <property type="match status" value="2"/>
</dbReference>
<evidence type="ECO:0000256" key="2">
    <source>
        <dbReference type="ARBA" id="ARBA00022448"/>
    </source>
</evidence>
<dbReference type="AlphaFoldDB" id="A0A4Z1PJX4"/>
<dbReference type="PANTHER" id="PTHR13768:SF8">
    <property type="entry name" value="ALPHA-SOLUBLE NSF ATTACHMENT PROTEIN"/>
    <property type="match status" value="1"/>
</dbReference>
<dbReference type="Proteomes" id="UP000298493">
    <property type="component" value="Unassembled WGS sequence"/>
</dbReference>
<evidence type="ECO:0000256" key="1">
    <source>
        <dbReference type="ARBA" id="ARBA00010050"/>
    </source>
</evidence>
<dbReference type="InterPro" id="IPR000744">
    <property type="entry name" value="NSF_attach"/>
</dbReference>
<keyword evidence="3" id="KW-0653">Protein transport</keyword>
<dbReference type="GO" id="GO:0035494">
    <property type="term" value="P:SNARE complex disassembly"/>
    <property type="evidence" value="ECO:0007669"/>
    <property type="project" value="TreeGrafter"/>
</dbReference>
<dbReference type="PRINTS" id="PR00448">
    <property type="entry name" value="NSFATTACHMNT"/>
</dbReference>
<reference evidence="4 5" key="1">
    <citation type="submission" date="2019-04" db="EMBL/GenBank/DDBJ databases">
        <title>High contiguity whole genome sequence and gene annotation resource for two Venturia nashicola isolates.</title>
        <authorList>
            <person name="Prokchorchik M."/>
            <person name="Won K."/>
            <person name="Lee Y."/>
            <person name="Choi E.D."/>
            <person name="Segonzac C."/>
            <person name="Sohn K.H."/>
        </authorList>
    </citation>
    <scope>NUCLEOTIDE SEQUENCE [LARGE SCALE GENOMIC DNA]</scope>
    <source>
        <strain evidence="4 5">PRI2</strain>
    </source>
</reference>
<sequence length="279" mass="31303">MAVNGDSLYRKAETTLNSKTGWFSGVSKEEKLENAAEEFSKAADRYKLEQNYKRAGEVFEKSAAIYTQLAAAGGSSQETGYSGAARAFDEAHVAYKMISPELGIPPLKKSIEGFQNASNLRRAATKWEELAKLYEEAIANKSRVRNAELTAVLANDDFNALNESKEIYLAVARSNLANNTLRFAVKDHLFHYGLVSLSFMDEPTIANDFAIFPQIDKQFLATREHNLLQEIFQAIKDQDPDQLQQKVNIYANLSALKPWEETMIGRIEDKLRAAEEDFS</sequence>